<dbReference type="GO" id="GO:0003700">
    <property type="term" value="F:DNA-binding transcription factor activity"/>
    <property type="evidence" value="ECO:0007669"/>
    <property type="project" value="InterPro"/>
</dbReference>
<dbReference type="PROSITE" id="PS01124">
    <property type="entry name" value="HTH_ARAC_FAMILY_2"/>
    <property type="match status" value="1"/>
</dbReference>
<reference evidence="2 3" key="1">
    <citation type="submission" date="2018-09" db="EMBL/GenBank/DDBJ databases">
        <title>Draft genome of Simplicispira sp. NY-02.</title>
        <authorList>
            <person name="Im W.T."/>
        </authorList>
    </citation>
    <scope>NUCLEOTIDE SEQUENCE [LARGE SCALE GENOMIC DNA]</scope>
    <source>
        <strain evidence="2 3">NY-02</strain>
    </source>
</reference>
<evidence type="ECO:0000313" key="2">
    <source>
        <dbReference type="EMBL" id="RID99217.1"/>
    </source>
</evidence>
<gene>
    <name evidence="2" type="ORF">D3F03_01900</name>
</gene>
<accession>A0A398CE93</accession>
<keyword evidence="3" id="KW-1185">Reference proteome</keyword>
<comment type="caution">
    <text evidence="2">The sequence shown here is derived from an EMBL/GenBank/DDBJ whole genome shotgun (WGS) entry which is preliminary data.</text>
</comment>
<protein>
    <submittedName>
        <fullName evidence="2">AraC family transcriptional regulator</fullName>
    </submittedName>
</protein>
<organism evidence="2 3">
    <name type="scientific">Simplicispira hankyongi</name>
    <dbReference type="NCBI Taxonomy" id="2315688"/>
    <lineage>
        <taxon>Bacteria</taxon>
        <taxon>Pseudomonadati</taxon>
        <taxon>Pseudomonadota</taxon>
        <taxon>Betaproteobacteria</taxon>
        <taxon>Burkholderiales</taxon>
        <taxon>Comamonadaceae</taxon>
        <taxon>Simplicispira</taxon>
    </lineage>
</organism>
<dbReference type="SMART" id="SM00342">
    <property type="entry name" value="HTH_ARAC"/>
    <property type="match status" value="1"/>
</dbReference>
<proteinExistence type="predicted"/>
<name>A0A398CE93_9BURK</name>
<dbReference type="Proteomes" id="UP000266302">
    <property type="component" value="Unassembled WGS sequence"/>
</dbReference>
<dbReference type="EMBL" id="QXJC01000001">
    <property type="protein sequence ID" value="RID99217.1"/>
    <property type="molecule type" value="Genomic_DNA"/>
</dbReference>
<dbReference type="Pfam" id="PF12833">
    <property type="entry name" value="HTH_18"/>
    <property type="match status" value="1"/>
</dbReference>
<evidence type="ECO:0000259" key="1">
    <source>
        <dbReference type="PROSITE" id="PS01124"/>
    </source>
</evidence>
<evidence type="ECO:0000313" key="3">
    <source>
        <dbReference type="Proteomes" id="UP000266302"/>
    </source>
</evidence>
<dbReference type="Gene3D" id="1.10.10.60">
    <property type="entry name" value="Homeodomain-like"/>
    <property type="match status" value="1"/>
</dbReference>
<dbReference type="InterPro" id="IPR018060">
    <property type="entry name" value="HTH_AraC"/>
</dbReference>
<dbReference type="GO" id="GO:0043565">
    <property type="term" value="F:sequence-specific DNA binding"/>
    <property type="evidence" value="ECO:0007669"/>
    <property type="project" value="InterPro"/>
</dbReference>
<sequence length="298" mass="33198">MRSLELRMHLPVATVPESGVRCALLAPRLSLASCVRGHIVRSTAGLALGPEQRYNHFPASPLCAICWLFQGGATVVQRGDQAICEVTPRISLIGPHSVPVVSHNPGPVEALMVALTPAAVEALSGVPVSSLVNRVVPLEEVFGAAWGTMAQEVLRATDDARRIALFEDFLEPRWELVRDGTVLRADRFHYWVENLALRAAQSGVGVGMRQMERRIKQWAGQPLRDLRRMERAEETFFRAMASHQRGSLDWAEMAVDCGYADQAHLCRDVRRNTGHSPTDLLAAIEQEESFWMYRLRDQ</sequence>
<dbReference type="AlphaFoldDB" id="A0A398CE93"/>
<feature type="domain" description="HTH araC/xylS-type" evidence="1">
    <location>
        <begin position="193"/>
        <end position="283"/>
    </location>
</feature>